<dbReference type="Proteomes" id="UP000515976">
    <property type="component" value="Chromosome"/>
</dbReference>
<evidence type="ECO:0008006" key="4">
    <source>
        <dbReference type="Google" id="ProtNLM"/>
    </source>
</evidence>
<organism evidence="2 3">
    <name type="scientific">Phycicoccus endophyticus</name>
    <dbReference type="NCBI Taxonomy" id="1690220"/>
    <lineage>
        <taxon>Bacteria</taxon>
        <taxon>Bacillati</taxon>
        <taxon>Actinomycetota</taxon>
        <taxon>Actinomycetes</taxon>
        <taxon>Micrococcales</taxon>
        <taxon>Intrasporangiaceae</taxon>
        <taxon>Phycicoccus</taxon>
    </lineage>
</organism>
<evidence type="ECO:0000313" key="3">
    <source>
        <dbReference type="Proteomes" id="UP000515976"/>
    </source>
</evidence>
<dbReference type="RefSeq" id="WP_166104807.1">
    <property type="nucleotide sequence ID" value="NZ_BMMY01000010.1"/>
</dbReference>
<evidence type="ECO:0000313" key="2">
    <source>
        <dbReference type="EMBL" id="QNN48924.1"/>
    </source>
</evidence>
<dbReference type="AlphaFoldDB" id="A0A7G9QZZ9"/>
<evidence type="ECO:0000256" key="1">
    <source>
        <dbReference type="SAM" id="MobiDB-lite"/>
    </source>
</evidence>
<reference evidence="2 3" key="1">
    <citation type="submission" date="2020-08" db="EMBL/GenBank/DDBJ databases">
        <title>Genome sequence of Phycicoccus endophyticus JCM 31784T.</title>
        <authorList>
            <person name="Hyun D.-W."/>
            <person name="Bae J.-W."/>
        </authorList>
    </citation>
    <scope>NUCLEOTIDE SEQUENCE [LARGE SCALE GENOMIC DNA]</scope>
    <source>
        <strain evidence="2 3">JCM 31784</strain>
    </source>
</reference>
<dbReference type="KEGG" id="pei:H9L10_11680"/>
<sequence>MARLTVLAAAAAGYVLGARAGRERYDDISSVARRLWQHPRVQEGSAQAQRTATRLSRAAGRAASRKASEIAHGGEDPTVDGASSGTSASRSAGGSADE</sequence>
<gene>
    <name evidence="2" type="ORF">H9L10_11680</name>
</gene>
<keyword evidence="3" id="KW-1185">Reference proteome</keyword>
<name>A0A7G9QZZ9_9MICO</name>
<feature type="compositionally biased region" description="Basic and acidic residues" evidence="1">
    <location>
        <begin position="66"/>
        <end position="75"/>
    </location>
</feature>
<protein>
    <recommendedName>
        <fullName evidence="4">YtxH domain-containing protein</fullName>
    </recommendedName>
</protein>
<accession>A0A7G9QZZ9</accession>
<feature type="region of interest" description="Disordered" evidence="1">
    <location>
        <begin position="39"/>
        <end position="98"/>
    </location>
</feature>
<feature type="compositionally biased region" description="Low complexity" evidence="1">
    <location>
        <begin position="50"/>
        <end position="62"/>
    </location>
</feature>
<proteinExistence type="predicted"/>
<dbReference type="EMBL" id="CP060712">
    <property type="protein sequence ID" value="QNN48924.1"/>
    <property type="molecule type" value="Genomic_DNA"/>
</dbReference>
<feature type="compositionally biased region" description="Low complexity" evidence="1">
    <location>
        <begin position="81"/>
        <end position="98"/>
    </location>
</feature>